<feature type="compositionally biased region" description="Basic and acidic residues" evidence="1">
    <location>
        <begin position="59"/>
        <end position="69"/>
    </location>
</feature>
<dbReference type="STRING" id="946122.A0A0C2WLR9"/>
<evidence type="ECO:0000313" key="3">
    <source>
        <dbReference type="Proteomes" id="UP000054549"/>
    </source>
</evidence>
<dbReference type="InParanoid" id="A0A0C2WLR9"/>
<feature type="region of interest" description="Disordered" evidence="1">
    <location>
        <begin position="547"/>
        <end position="584"/>
    </location>
</feature>
<dbReference type="Proteomes" id="UP000054549">
    <property type="component" value="Unassembled WGS sequence"/>
</dbReference>
<feature type="compositionally biased region" description="Acidic residues" evidence="1">
    <location>
        <begin position="1"/>
        <end position="11"/>
    </location>
</feature>
<dbReference type="OrthoDB" id="2939859at2759"/>
<dbReference type="EMBL" id="KN818381">
    <property type="protein sequence ID" value="KIL57143.1"/>
    <property type="molecule type" value="Genomic_DNA"/>
</dbReference>
<protein>
    <submittedName>
        <fullName evidence="2">Uncharacterized protein</fullName>
    </submittedName>
</protein>
<gene>
    <name evidence="2" type="ORF">M378DRAFT_418854</name>
</gene>
<evidence type="ECO:0000313" key="2">
    <source>
        <dbReference type="EMBL" id="KIL57143.1"/>
    </source>
</evidence>
<accession>A0A0C2WLR9</accession>
<evidence type="ECO:0000256" key="1">
    <source>
        <dbReference type="SAM" id="MobiDB-lite"/>
    </source>
</evidence>
<feature type="compositionally biased region" description="Acidic residues" evidence="1">
    <location>
        <begin position="37"/>
        <end position="49"/>
    </location>
</feature>
<feature type="region of interest" description="Disordered" evidence="1">
    <location>
        <begin position="1"/>
        <end position="71"/>
    </location>
</feature>
<feature type="compositionally biased region" description="Acidic residues" evidence="1">
    <location>
        <begin position="561"/>
        <end position="573"/>
    </location>
</feature>
<organism evidence="2 3">
    <name type="scientific">Amanita muscaria (strain Koide BX008)</name>
    <dbReference type="NCBI Taxonomy" id="946122"/>
    <lineage>
        <taxon>Eukaryota</taxon>
        <taxon>Fungi</taxon>
        <taxon>Dikarya</taxon>
        <taxon>Basidiomycota</taxon>
        <taxon>Agaricomycotina</taxon>
        <taxon>Agaricomycetes</taxon>
        <taxon>Agaricomycetidae</taxon>
        <taxon>Agaricales</taxon>
        <taxon>Pluteineae</taxon>
        <taxon>Amanitaceae</taxon>
        <taxon>Amanita</taxon>
    </lineage>
</organism>
<reference evidence="2 3" key="1">
    <citation type="submission" date="2014-04" db="EMBL/GenBank/DDBJ databases">
        <title>Evolutionary Origins and Diversification of the Mycorrhizal Mutualists.</title>
        <authorList>
            <consortium name="DOE Joint Genome Institute"/>
            <consortium name="Mycorrhizal Genomics Consortium"/>
            <person name="Kohler A."/>
            <person name="Kuo A."/>
            <person name="Nagy L.G."/>
            <person name="Floudas D."/>
            <person name="Copeland A."/>
            <person name="Barry K.W."/>
            <person name="Cichocki N."/>
            <person name="Veneault-Fourrey C."/>
            <person name="LaButti K."/>
            <person name="Lindquist E.A."/>
            <person name="Lipzen A."/>
            <person name="Lundell T."/>
            <person name="Morin E."/>
            <person name="Murat C."/>
            <person name="Riley R."/>
            <person name="Ohm R."/>
            <person name="Sun H."/>
            <person name="Tunlid A."/>
            <person name="Henrissat B."/>
            <person name="Grigoriev I.V."/>
            <person name="Hibbett D.S."/>
            <person name="Martin F."/>
        </authorList>
    </citation>
    <scope>NUCLEOTIDE SEQUENCE [LARGE SCALE GENOMIC DNA]</scope>
    <source>
        <strain evidence="2 3">Koide BX008</strain>
    </source>
</reference>
<dbReference type="HOGENOM" id="CLU_005823_0_0_1"/>
<keyword evidence="3" id="KW-1185">Reference proteome</keyword>
<sequence length="1148" mass="129967">MAALEGDEVFDLQDSSSSGSESDIAYETESASKSESDDYSDSDYMGDDEGSSRKWSNRHPGEHPSDRQHRSILASSTLSRAQQITREKLPAETSPFTFLDHECYTCSCLTPSPHKMRCTVLGFFRLLFLQSCNAIFCPLHNCIIPASRLERHLRKAHKEWTSPQKAKESRKMALHMATTCGLDTSQEADDVVAQLPDELEEPPVSKGICRRYQCPFCPSWLGENTGPGTPGRYLHKHMKEHHSDKRDVDVGEPQWTYRVAIYPQYSTHVFMLPDEWTPEDSFAGGRNPDSDISIPPLPTLSTHPDKSITTTQDWPVRLGWETYASEIKAGSHVKELKKLIGLSKSRKDGRMTNFLEKGLYYVRRFSIKYMKGSGLIMKGSVIHLGRVLVSEYSCYPFQVVGDKKIIEYSQFLFMTVAMLLRHIDAILAERASDYGPFKLRGVKPQFKAALTLYQLFLTTSGDDLDPQADWAIHNLFQTLLCPEGSNDRAINYPTDQAIFLWAFLSDHRYRISSHIQSLLSAAKYCLRCISLQIARIQVRGDLNSPFFEEMASTPSNSGTETEAELDDNDDDGGDASSGGEGVTVENIADNIDTGAVLEWLNTRLNSFQNSNEVATVFDTSPTSPHGADEGSVAPESNLYDAVKCLRDQWLVWSPNIKHSRTPFGRIHNILHLVGQFSYSAGTATHFDFKLDGQIVQYSRDDGIHWYTIDFGRWPELVHFIMGSLEEKISMQLPGGLLPSDLLTCSIKDDLSSNPPHLQPENSTWMNNNAQEFKRCMLSPTEGRHHLISQGKLQQDFLETYLQRDQEIRGLIAALVATTTSVSLRPAQYKSININSGTKQQRNIWLIDGRFLLGKPAAKQRSMDFADTLYWLPRKMTHTLSIFFFFQQPFIDDILGVENRQYAVHLWPLWPSKSDTAVLWSGSHINQAVRKYTKKILNVALDCQTIRQIAEGFLRQKFPPLFEAFNTSGDFLGNHTYHIDHVLQRYAQHCGLERLVEPLEIKKDKIAALLMVTDIWQALIKVEPQNEIWLPIATDTFIFPATLHKDLAYVEAQQLRETSKPIDEQSLSEGLKLLENSDFLNIDHSEDSVHSLECARIFLRVVRHLLFGTGGPRYAQRPPLGGIHFQDLVEAGAMVRRPSIELRINSLIF</sequence>
<dbReference type="AlphaFoldDB" id="A0A0C2WLR9"/>
<name>A0A0C2WLR9_AMAMK</name>
<proteinExistence type="predicted"/>